<accession>A0A4C2EF45</accession>
<dbReference type="InterPro" id="IPR011066">
    <property type="entry name" value="MscS_channel_C_sf"/>
</dbReference>
<evidence type="ECO:0000256" key="5">
    <source>
        <dbReference type="ARBA" id="ARBA00022989"/>
    </source>
</evidence>
<proteinExistence type="inferred from homology"/>
<evidence type="ECO:0000313" key="11">
    <source>
        <dbReference type="EMBL" id="GCF13098.1"/>
    </source>
</evidence>
<gene>
    <name evidence="11" type="primary">mscS</name>
    <name evidence="11" type="ORF">Harman_10330</name>
</gene>
<reference evidence="11 12" key="1">
    <citation type="submission" date="2019-02" db="EMBL/GenBank/DDBJ databases">
        <title>Haloarcula mannanilyticum sp. nov., a mannan degrading haloarchaeon isolated from commercial salt.</title>
        <authorList>
            <person name="Enomoto S."/>
            <person name="Shimane Y."/>
            <person name="Kamekura M."/>
            <person name="Ito T."/>
            <person name="Moriya O."/>
            <person name="Ihara K."/>
            <person name="Takahashi-Ando N."/>
            <person name="Fukushima Y."/>
            <person name="Yoshida Y."/>
            <person name="Usama R."/>
            <person name="Takai K."/>
            <person name="Minegishi H."/>
        </authorList>
    </citation>
    <scope>NUCLEOTIDE SEQUENCE [LARGE SCALE GENOMIC DNA]</scope>
    <source>
        <strain evidence="11 12">MD130-1</strain>
    </source>
</reference>
<dbReference type="Proteomes" id="UP000304382">
    <property type="component" value="Unassembled WGS sequence"/>
</dbReference>
<keyword evidence="5 8" id="KW-1133">Transmembrane helix</keyword>
<dbReference type="InterPro" id="IPR010920">
    <property type="entry name" value="LSM_dom_sf"/>
</dbReference>
<evidence type="ECO:0000256" key="6">
    <source>
        <dbReference type="ARBA" id="ARBA00023136"/>
    </source>
</evidence>
<dbReference type="PROSITE" id="PS01246">
    <property type="entry name" value="UPF0003"/>
    <property type="match status" value="1"/>
</dbReference>
<keyword evidence="6 8" id="KW-0472">Membrane</keyword>
<dbReference type="InterPro" id="IPR006685">
    <property type="entry name" value="MscS_channel_2nd"/>
</dbReference>
<feature type="domain" description="Mechanosensitive ion channel MscS C-terminal" evidence="10">
    <location>
        <begin position="181"/>
        <end position="264"/>
    </location>
</feature>
<dbReference type="Gene3D" id="1.10.287.1260">
    <property type="match status" value="1"/>
</dbReference>
<dbReference type="Gene3D" id="2.30.30.60">
    <property type="match status" value="1"/>
</dbReference>
<dbReference type="InterPro" id="IPR045275">
    <property type="entry name" value="MscS_archaea/bacteria_type"/>
</dbReference>
<dbReference type="RefSeq" id="WP_137682733.1">
    <property type="nucleotide sequence ID" value="NZ_BIXZ01000001.1"/>
</dbReference>
<evidence type="ECO:0000256" key="2">
    <source>
        <dbReference type="ARBA" id="ARBA00008017"/>
    </source>
</evidence>
<evidence type="ECO:0000256" key="7">
    <source>
        <dbReference type="SAM" id="MobiDB-lite"/>
    </source>
</evidence>
<dbReference type="GO" id="GO:0005886">
    <property type="term" value="C:plasma membrane"/>
    <property type="evidence" value="ECO:0007669"/>
    <property type="project" value="UniProtKB-SubCell"/>
</dbReference>
<comment type="similarity">
    <text evidence="2">Belongs to the MscS (TC 1.A.23) family.</text>
</comment>
<protein>
    <submittedName>
        <fullName evidence="11">Mechanosensitive ion channel protein</fullName>
    </submittedName>
</protein>
<dbReference type="Pfam" id="PF00924">
    <property type="entry name" value="MS_channel_2nd"/>
    <property type="match status" value="1"/>
</dbReference>
<dbReference type="Pfam" id="PF21082">
    <property type="entry name" value="MS_channel_3rd"/>
    <property type="match status" value="1"/>
</dbReference>
<dbReference type="InterPro" id="IPR023408">
    <property type="entry name" value="MscS_beta-dom_sf"/>
</dbReference>
<evidence type="ECO:0000256" key="8">
    <source>
        <dbReference type="SAM" id="Phobius"/>
    </source>
</evidence>
<dbReference type="GO" id="GO:0008381">
    <property type="term" value="F:mechanosensitive monoatomic ion channel activity"/>
    <property type="evidence" value="ECO:0007669"/>
    <property type="project" value="InterPro"/>
</dbReference>
<dbReference type="Gene3D" id="3.30.70.100">
    <property type="match status" value="1"/>
</dbReference>
<dbReference type="InterPro" id="IPR006686">
    <property type="entry name" value="MscS_channel_CS"/>
</dbReference>
<dbReference type="PANTHER" id="PTHR30221:SF1">
    <property type="entry name" value="SMALL-CONDUCTANCE MECHANOSENSITIVE CHANNEL"/>
    <property type="match status" value="1"/>
</dbReference>
<keyword evidence="4 8" id="KW-0812">Transmembrane</keyword>
<name>A0A4C2EF45_9EURY</name>
<evidence type="ECO:0000256" key="1">
    <source>
        <dbReference type="ARBA" id="ARBA00004651"/>
    </source>
</evidence>
<dbReference type="InterPro" id="IPR049278">
    <property type="entry name" value="MS_channel_C"/>
</dbReference>
<dbReference type="OrthoDB" id="31543at2157"/>
<keyword evidence="3" id="KW-1003">Cell membrane</keyword>
<feature type="domain" description="Mechanosensitive ion channel MscS" evidence="9">
    <location>
        <begin position="107"/>
        <end position="173"/>
    </location>
</feature>
<organism evidence="11 12">
    <name type="scientific">Haloarcula mannanilytica</name>
    <dbReference type="NCBI Taxonomy" id="2509225"/>
    <lineage>
        <taxon>Archaea</taxon>
        <taxon>Methanobacteriati</taxon>
        <taxon>Methanobacteriota</taxon>
        <taxon>Stenosarchaea group</taxon>
        <taxon>Halobacteria</taxon>
        <taxon>Halobacteriales</taxon>
        <taxon>Haloarculaceae</taxon>
        <taxon>Haloarcula</taxon>
    </lineage>
</organism>
<feature type="transmembrane region" description="Helical" evidence="8">
    <location>
        <begin position="60"/>
        <end position="80"/>
    </location>
</feature>
<dbReference type="SUPFAM" id="SSF82689">
    <property type="entry name" value="Mechanosensitive channel protein MscS (YggB), C-terminal domain"/>
    <property type="match status" value="1"/>
</dbReference>
<evidence type="ECO:0000256" key="3">
    <source>
        <dbReference type="ARBA" id="ARBA00022475"/>
    </source>
</evidence>
<keyword evidence="12" id="KW-1185">Reference proteome</keyword>
<feature type="region of interest" description="Disordered" evidence="7">
    <location>
        <begin position="262"/>
        <end position="292"/>
    </location>
</feature>
<dbReference type="SUPFAM" id="SSF50182">
    <property type="entry name" value="Sm-like ribonucleoproteins"/>
    <property type="match status" value="1"/>
</dbReference>
<feature type="transmembrane region" description="Helical" evidence="8">
    <location>
        <begin position="25"/>
        <end position="48"/>
    </location>
</feature>
<evidence type="ECO:0000256" key="4">
    <source>
        <dbReference type="ARBA" id="ARBA00022692"/>
    </source>
</evidence>
<dbReference type="PANTHER" id="PTHR30221">
    <property type="entry name" value="SMALL-CONDUCTANCE MECHANOSENSITIVE CHANNEL"/>
    <property type="match status" value="1"/>
</dbReference>
<evidence type="ECO:0000259" key="10">
    <source>
        <dbReference type="Pfam" id="PF21082"/>
    </source>
</evidence>
<comment type="subcellular location">
    <subcellularLocation>
        <location evidence="1">Cell membrane</location>
        <topology evidence="1">Multi-pass membrane protein</topology>
    </subcellularLocation>
</comment>
<evidence type="ECO:0000313" key="12">
    <source>
        <dbReference type="Proteomes" id="UP000304382"/>
    </source>
</evidence>
<comment type="caution">
    <text evidence="11">The sequence shown here is derived from an EMBL/GenBank/DDBJ whole genome shotgun (WGS) entry which is preliminary data.</text>
</comment>
<sequence length="292" mass="30618">MQFPAGLDIDIVSTYGQLATDGAQFLAVAALLYAIGRLLAVPVVRWALSRTGTNKTVASALTSAVHLVSVVLAVIIGASVAGFRGALAGSTLLAAGITLAVGLAAQDVLGNFVAGAFIVTDPDLNVGDTIAWNGIEGTVMDIDLRVTRIRTPDNERIIVPNTTLATSAVTNQTSTGPIGISYQFGISYDDDIDTVRSIIENAARDIDHVSEKPAPTARVSDLAPTAVILTGRIWIPNERRNRVVSVRSAFIQRVQEDCHAEGIDLSDTSQHELSGDIGVYDGVGSPDEPTGE</sequence>
<evidence type="ECO:0000259" key="9">
    <source>
        <dbReference type="Pfam" id="PF00924"/>
    </source>
</evidence>
<dbReference type="AlphaFoldDB" id="A0A4C2EF45"/>
<dbReference type="EMBL" id="BIXZ01000001">
    <property type="protein sequence ID" value="GCF13098.1"/>
    <property type="molecule type" value="Genomic_DNA"/>
</dbReference>